<keyword evidence="3" id="KW-1185">Reference proteome</keyword>
<feature type="non-terminal residue" evidence="2">
    <location>
        <position position="1"/>
    </location>
</feature>
<proteinExistence type="predicted"/>
<feature type="region of interest" description="Disordered" evidence="1">
    <location>
        <begin position="1"/>
        <end position="65"/>
    </location>
</feature>
<feature type="non-terminal residue" evidence="2">
    <location>
        <position position="65"/>
    </location>
</feature>
<reference evidence="2" key="1">
    <citation type="journal article" date="2023" name="IScience">
        <title>Live-bearing cockroach genome reveals convergent evolutionary mechanisms linked to viviparity in insects and beyond.</title>
        <authorList>
            <person name="Fouks B."/>
            <person name="Harrison M.C."/>
            <person name="Mikhailova A.A."/>
            <person name="Marchal E."/>
            <person name="English S."/>
            <person name="Carruthers M."/>
            <person name="Jennings E.C."/>
            <person name="Chiamaka E.L."/>
            <person name="Frigard R.A."/>
            <person name="Pippel M."/>
            <person name="Attardo G.M."/>
            <person name="Benoit J.B."/>
            <person name="Bornberg-Bauer E."/>
            <person name="Tobe S.S."/>
        </authorList>
    </citation>
    <scope>NUCLEOTIDE SEQUENCE</scope>
    <source>
        <strain evidence="2">Stay&amp;Tobe</strain>
    </source>
</reference>
<protein>
    <submittedName>
        <fullName evidence="2">Uncharacterized protein</fullName>
    </submittedName>
</protein>
<evidence type="ECO:0000313" key="2">
    <source>
        <dbReference type="EMBL" id="KAJ9576783.1"/>
    </source>
</evidence>
<accession>A0AAD7ZA83</accession>
<dbReference type="Proteomes" id="UP001233999">
    <property type="component" value="Unassembled WGS sequence"/>
</dbReference>
<feature type="compositionally biased region" description="Polar residues" evidence="1">
    <location>
        <begin position="56"/>
        <end position="65"/>
    </location>
</feature>
<feature type="compositionally biased region" description="Basic and acidic residues" evidence="1">
    <location>
        <begin position="26"/>
        <end position="40"/>
    </location>
</feature>
<reference evidence="2" key="2">
    <citation type="submission" date="2023-05" db="EMBL/GenBank/DDBJ databases">
        <authorList>
            <person name="Fouks B."/>
        </authorList>
    </citation>
    <scope>NUCLEOTIDE SEQUENCE</scope>
    <source>
        <strain evidence="2">Stay&amp;Tobe</strain>
        <tissue evidence="2">Testes</tissue>
    </source>
</reference>
<comment type="caution">
    <text evidence="2">The sequence shown here is derived from an EMBL/GenBank/DDBJ whole genome shotgun (WGS) entry which is preliminary data.</text>
</comment>
<organism evidence="2 3">
    <name type="scientific">Diploptera punctata</name>
    <name type="common">Pacific beetle cockroach</name>
    <dbReference type="NCBI Taxonomy" id="6984"/>
    <lineage>
        <taxon>Eukaryota</taxon>
        <taxon>Metazoa</taxon>
        <taxon>Ecdysozoa</taxon>
        <taxon>Arthropoda</taxon>
        <taxon>Hexapoda</taxon>
        <taxon>Insecta</taxon>
        <taxon>Pterygota</taxon>
        <taxon>Neoptera</taxon>
        <taxon>Polyneoptera</taxon>
        <taxon>Dictyoptera</taxon>
        <taxon>Blattodea</taxon>
        <taxon>Blaberoidea</taxon>
        <taxon>Blaberidae</taxon>
        <taxon>Diplopterinae</taxon>
        <taxon>Diploptera</taxon>
    </lineage>
</organism>
<dbReference type="AlphaFoldDB" id="A0AAD7ZA83"/>
<name>A0AAD7ZA83_DIPPU</name>
<dbReference type="EMBL" id="JASPKZ010009397">
    <property type="protein sequence ID" value="KAJ9576783.1"/>
    <property type="molecule type" value="Genomic_DNA"/>
</dbReference>
<sequence length="65" mass="7437">NSLSDRGWSERNGAEVCDWNGSASSPRKEMSGGRGFLHDNWRRHRGSGEDEDGWRTATNNRTDKW</sequence>
<evidence type="ECO:0000313" key="3">
    <source>
        <dbReference type="Proteomes" id="UP001233999"/>
    </source>
</evidence>
<evidence type="ECO:0000256" key="1">
    <source>
        <dbReference type="SAM" id="MobiDB-lite"/>
    </source>
</evidence>
<gene>
    <name evidence="2" type="ORF">L9F63_025323</name>
</gene>